<evidence type="ECO:0008006" key="8">
    <source>
        <dbReference type="Google" id="ProtNLM"/>
    </source>
</evidence>
<dbReference type="PANTHER" id="PTHR21346">
    <property type="entry name" value="FUN14 DOMAIN CONTAINING"/>
    <property type="match status" value="1"/>
</dbReference>
<dbReference type="Pfam" id="PF04930">
    <property type="entry name" value="FUN14"/>
    <property type="match status" value="1"/>
</dbReference>
<keyword evidence="5" id="KW-0472">Membrane</keyword>
<dbReference type="PANTHER" id="PTHR21346:SF0">
    <property type="entry name" value="RE45833P"/>
    <property type="match status" value="1"/>
</dbReference>
<dbReference type="InterPro" id="IPR007014">
    <property type="entry name" value="FUN14"/>
</dbReference>
<dbReference type="Proteomes" id="UP001054945">
    <property type="component" value="Unassembled WGS sequence"/>
</dbReference>
<evidence type="ECO:0000313" key="7">
    <source>
        <dbReference type="Proteomes" id="UP001054945"/>
    </source>
</evidence>
<organism evidence="6 7">
    <name type="scientific">Caerostris extrusa</name>
    <name type="common">Bark spider</name>
    <name type="synonym">Caerostris bankana</name>
    <dbReference type="NCBI Taxonomy" id="172846"/>
    <lineage>
        <taxon>Eukaryota</taxon>
        <taxon>Metazoa</taxon>
        <taxon>Ecdysozoa</taxon>
        <taxon>Arthropoda</taxon>
        <taxon>Chelicerata</taxon>
        <taxon>Arachnida</taxon>
        <taxon>Araneae</taxon>
        <taxon>Araneomorphae</taxon>
        <taxon>Entelegynae</taxon>
        <taxon>Araneoidea</taxon>
        <taxon>Araneidae</taxon>
        <taxon>Caerostris</taxon>
    </lineage>
</organism>
<evidence type="ECO:0000256" key="4">
    <source>
        <dbReference type="ARBA" id="ARBA00022989"/>
    </source>
</evidence>
<gene>
    <name evidence="6" type="primary">AVEN_146324_1</name>
    <name evidence="6" type="ORF">CEXT_406841</name>
</gene>
<dbReference type="AlphaFoldDB" id="A0AAV4XYS2"/>
<name>A0AAV4XYS2_CAEEX</name>
<sequence>MNYANSTFASAPENGIDDRALKQALVGGLCGLVAGRIFSKVSKVAALALSGGFWLLHLLQHQNYIVVDRDKLLGDLKNLVYNLKGVSNIGRLSAYFGEDCQYIALGFSGGFLLGIG</sequence>
<comment type="similarity">
    <text evidence="2">Belongs to the FUN14 family.</text>
</comment>
<comment type="caution">
    <text evidence="6">The sequence shown here is derived from an EMBL/GenBank/DDBJ whole genome shotgun (WGS) entry which is preliminary data.</text>
</comment>
<evidence type="ECO:0000256" key="3">
    <source>
        <dbReference type="ARBA" id="ARBA00022692"/>
    </source>
</evidence>
<dbReference type="GO" id="GO:0005741">
    <property type="term" value="C:mitochondrial outer membrane"/>
    <property type="evidence" value="ECO:0007669"/>
    <property type="project" value="UniProtKB-SubCell"/>
</dbReference>
<keyword evidence="7" id="KW-1185">Reference proteome</keyword>
<evidence type="ECO:0000256" key="1">
    <source>
        <dbReference type="ARBA" id="ARBA00004374"/>
    </source>
</evidence>
<evidence type="ECO:0000256" key="2">
    <source>
        <dbReference type="ARBA" id="ARBA00009160"/>
    </source>
</evidence>
<proteinExistence type="inferred from homology"/>
<protein>
    <recommendedName>
        <fullName evidence="8">FUN14 family protein</fullName>
    </recommendedName>
</protein>
<evidence type="ECO:0000313" key="6">
    <source>
        <dbReference type="EMBL" id="GIY98988.1"/>
    </source>
</evidence>
<dbReference type="GO" id="GO:0000422">
    <property type="term" value="P:autophagy of mitochondrion"/>
    <property type="evidence" value="ECO:0007669"/>
    <property type="project" value="TreeGrafter"/>
</dbReference>
<accession>A0AAV4XYS2</accession>
<dbReference type="EMBL" id="BPLR01000993">
    <property type="protein sequence ID" value="GIY98988.1"/>
    <property type="molecule type" value="Genomic_DNA"/>
</dbReference>
<keyword evidence="4" id="KW-1133">Transmembrane helix</keyword>
<comment type="subcellular location">
    <subcellularLocation>
        <location evidence="1">Mitochondrion outer membrane</location>
        <topology evidence="1">Multi-pass membrane protein</topology>
    </subcellularLocation>
</comment>
<keyword evidence="3" id="KW-0812">Transmembrane</keyword>
<reference evidence="6 7" key="1">
    <citation type="submission" date="2021-06" db="EMBL/GenBank/DDBJ databases">
        <title>Caerostris extrusa draft genome.</title>
        <authorList>
            <person name="Kono N."/>
            <person name="Arakawa K."/>
        </authorList>
    </citation>
    <scope>NUCLEOTIDE SEQUENCE [LARGE SCALE GENOMIC DNA]</scope>
</reference>
<evidence type="ECO:0000256" key="5">
    <source>
        <dbReference type="ARBA" id="ARBA00023136"/>
    </source>
</evidence>